<evidence type="ECO:0000256" key="2">
    <source>
        <dbReference type="ARBA" id="ARBA00008574"/>
    </source>
</evidence>
<keyword evidence="9 10" id="KW-0012">Acyltransferase</keyword>
<comment type="domain">
    <text evidence="10">The DHHC domain is required for palmitoyltransferase activity.</text>
</comment>
<keyword evidence="6 10" id="KW-0472">Membrane</keyword>
<evidence type="ECO:0000256" key="8">
    <source>
        <dbReference type="ARBA" id="ARBA00023288"/>
    </source>
</evidence>
<evidence type="ECO:0000259" key="11">
    <source>
        <dbReference type="Pfam" id="PF01529"/>
    </source>
</evidence>
<dbReference type="InterPro" id="IPR001594">
    <property type="entry name" value="Palmitoyltrfase_DHHC"/>
</dbReference>
<dbReference type="Pfam" id="PF01529">
    <property type="entry name" value="DHHC"/>
    <property type="match status" value="1"/>
</dbReference>
<feature type="transmembrane region" description="Helical" evidence="10">
    <location>
        <begin position="259"/>
        <end position="286"/>
    </location>
</feature>
<keyword evidence="8" id="KW-0449">Lipoprotein</keyword>
<organism evidence="12 13">
    <name type="scientific">Tetraparma gracilis</name>
    <dbReference type="NCBI Taxonomy" id="2962635"/>
    <lineage>
        <taxon>Eukaryota</taxon>
        <taxon>Sar</taxon>
        <taxon>Stramenopiles</taxon>
        <taxon>Ochrophyta</taxon>
        <taxon>Bolidophyceae</taxon>
        <taxon>Parmales</taxon>
        <taxon>Triparmaceae</taxon>
        <taxon>Tetraparma</taxon>
    </lineage>
</organism>
<evidence type="ECO:0000256" key="4">
    <source>
        <dbReference type="ARBA" id="ARBA00022692"/>
    </source>
</evidence>
<keyword evidence="3 10" id="KW-0808">Transferase</keyword>
<keyword evidence="13" id="KW-1185">Reference proteome</keyword>
<feature type="non-terminal residue" evidence="12">
    <location>
        <position position="370"/>
    </location>
</feature>
<dbReference type="Proteomes" id="UP001165060">
    <property type="component" value="Unassembled WGS sequence"/>
</dbReference>
<gene>
    <name evidence="12" type="ORF">TeGR_g10598</name>
</gene>
<dbReference type="PROSITE" id="PS50216">
    <property type="entry name" value="DHHC"/>
    <property type="match status" value="1"/>
</dbReference>
<evidence type="ECO:0000256" key="7">
    <source>
        <dbReference type="ARBA" id="ARBA00023139"/>
    </source>
</evidence>
<evidence type="ECO:0000256" key="3">
    <source>
        <dbReference type="ARBA" id="ARBA00022679"/>
    </source>
</evidence>
<dbReference type="PANTHER" id="PTHR22883:SF301">
    <property type="entry name" value="PALMITOYLTRANSFERASE ZDHHC12"/>
    <property type="match status" value="1"/>
</dbReference>
<evidence type="ECO:0000256" key="5">
    <source>
        <dbReference type="ARBA" id="ARBA00022989"/>
    </source>
</evidence>
<keyword evidence="4 10" id="KW-0812">Transmembrane</keyword>
<comment type="similarity">
    <text evidence="2 10">Belongs to the DHHC palmitoyltransferase family.</text>
</comment>
<dbReference type="InterPro" id="IPR039859">
    <property type="entry name" value="PFA4/ZDH16/20/ERF2-like"/>
</dbReference>
<evidence type="ECO:0000256" key="1">
    <source>
        <dbReference type="ARBA" id="ARBA00004127"/>
    </source>
</evidence>
<protein>
    <recommendedName>
        <fullName evidence="10">Palmitoyltransferase</fullName>
        <ecNumber evidence="10">2.3.1.225</ecNumber>
    </recommendedName>
</protein>
<reference evidence="12 13" key="1">
    <citation type="journal article" date="2023" name="Commun. Biol.">
        <title>Genome analysis of Parmales, the sister group of diatoms, reveals the evolutionary specialization of diatoms from phago-mixotrophs to photoautotrophs.</title>
        <authorList>
            <person name="Ban H."/>
            <person name="Sato S."/>
            <person name="Yoshikawa S."/>
            <person name="Yamada K."/>
            <person name="Nakamura Y."/>
            <person name="Ichinomiya M."/>
            <person name="Sato N."/>
            <person name="Blanc-Mathieu R."/>
            <person name="Endo H."/>
            <person name="Kuwata A."/>
            <person name="Ogata H."/>
        </authorList>
    </citation>
    <scope>NUCLEOTIDE SEQUENCE [LARGE SCALE GENOMIC DNA]</scope>
</reference>
<dbReference type="EC" id="2.3.1.225" evidence="10"/>
<proteinExistence type="inferred from homology"/>
<accession>A0ABQ6MEB4</accession>
<comment type="catalytic activity">
    <reaction evidence="10">
        <text>L-cysteinyl-[protein] + hexadecanoyl-CoA = S-hexadecanoyl-L-cysteinyl-[protein] + CoA</text>
        <dbReference type="Rhea" id="RHEA:36683"/>
        <dbReference type="Rhea" id="RHEA-COMP:10131"/>
        <dbReference type="Rhea" id="RHEA-COMP:11032"/>
        <dbReference type="ChEBI" id="CHEBI:29950"/>
        <dbReference type="ChEBI" id="CHEBI:57287"/>
        <dbReference type="ChEBI" id="CHEBI:57379"/>
        <dbReference type="ChEBI" id="CHEBI:74151"/>
        <dbReference type="EC" id="2.3.1.225"/>
    </reaction>
</comment>
<sequence length="370" mass="40079">MMDMDLREPPSPPSNPRFSTYCTYLASSLVALLLTVSTPNTRLWSGSPDPNLAWVQDRRTLSGEVLAELLAAQLLALLLLVCVQGSDPGYVDGGHVEEMRAREERGEDDLVGLVAGEEGADPADVGVELTGMSKRCATAGGGESLGGESLAEEGRNTWHGGPELGATHRGAFRKHCPDCNFAPPLRSHHCKACGRCVATFDHHCFFLNTCVGERNHCRFLLFVLAQAACCAVAAGIVTSTHVGKHEAPPARTYLAGSGLAVISCVYILPLLAFATVLGCSHVWFALANVTTFECGKGPENVDYLRGTKDCDLPFSRGIDGNVKLFCCLKDRLWGRLVGEGEEAWVPVVWRVPGRIVRDSEDWFSHPWENK</sequence>
<comment type="caution">
    <text evidence="12">The sequence shown here is derived from an EMBL/GenBank/DDBJ whole genome shotgun (WGS) entry which is preliminary data.</text>
</comment>
<evidence type="ECO:0000256" key="10">
    <source>
        <dbReference type="RuleBase" id="RU079119"/>
    </source>
</evidence>
<dbReference type="PANTHER" id="PTHR22883">
    <property type="entry name" value="ZINC FINGER DHHC DOMAIN CONTAINING PROTEIN"/>
    <property type="match status" value="1"/>
</dbReference>
<evidence type="ECO:0000256" key="9">
    <source>
        <dbReference type="ARBA" id="ARBA00023315"/>
    </source>
</evidence>
<name>A0ABQ6MEB4_9STRA</name>
<keyword evidence="5 10" id="KW-1133">Transmembrane helix</keyword>
<dbReference type="EMBL" id="BRYB01001390">
    <property type="protein sequence ID" value="GMI24647.1"/>
    <property type="molecule type" value="Genomic_DNA"/>
</dbReference>
<feature type="domain" description="Palmitoyltransferase DHHC" evidence="11">
    <location>
        <begin position="173"/>
        <end position="293"/>
    </location>
</feature>
<feature type="transmembrane region" description="Helical" evidence="10">
    <location>
        <begin position="219"/>
        <end position="239"/>
    </location>
</feature>
<evidence type="ECO:0000313" key="13">
    <source>
        <dbReference type="Proteomes" id="UP001165060"/>
    </source>
</evidence>
<evidence type="ECO:0000313" key="12">
    <source>
        <dbReference type="EMBL" id="GMI24647.1"/>
    </source>
</evidence>
<evidence type="ECO:0000256" key="6">
    <source>
        <dbReference type="ARBA" id="ARBA00023136"/>
    </source>
</evidence>
<comment type="subcellular location">
    <subcellularLocation>
        <location evidence="1">Endomembrane system</location>
        <topology evidence="1">Multi-pass membrane protein</topology>
    </subcellularLocation>
</comment>
<keyword evidence="7" id="KW-0564">Palmitate</keyword>